<dbReference type="Gene3D" id="2.160.20.10">
    <property type="entry name" value="Single-stranded right-handed beta-helix, Pectin lyase-like"/>
    <property type="match status" value="2"/>
</dbReference>
<feature type="domain" description="F5/8 type C" evidence="1">
    <location>
        <begin position="554"/>
        <end position="636"/>
    </location>
</feature>
<dbReference type="InterPro" id="IPR024535">
    <property type="entry name" value="RHGA/B-epi-like_pectate_lyase"/>
</dbReference>
<evidence type="ECO:0000313" key="3">
    <source>
        <dbReference type="Proteomes" id="UP001493487"/>
    </source>
</evidence>
<proteinExistence type="predicted"/>
<dbReference type="RefSeq" id="WP_232189954.1">
    <property type="nucleotide sequence ID" value="NZ_JAIOAP010000025.1"/>
</dbReference>
<dbReference type="Pfam" id="PF22633">
    <property type="entry name" value="F5_F8_type_C_2"/>
    <property type="match status" value="1"/>
</dbReference>
<dbReference type="InterPro" id="IPR008979">
    <property type="entry name" value="Galactose-bd-like_sf"/>
</dbReference>
<dbReference type="InterPro" id="IPR000421">
    <property type="entry name" value="FA58C"/>
</dbReference>
<dbReference type="PANTHER" id="PTHR24543">
    <property type="entry name" value="MULTICOPPER OXIDASE-RELATED"/>
    <property type="match status" value="1"/>
</dbReference>
<accession>A0ABV1L3F7</accession>
<dbReference type="EMBL" id="JASKHM010000026">
    <property type="protein sequence ID" value="MEQ4486885.1"/>
    <property type="molecule type" value="Genomic_DNA"/>
</dbReference>
<gene>
    <name evidence="2" type="ORF">QJS35_31365</name>
</gene>
<dbReference type="Pfam" id="PF00754">
    <property type="entry name" value="F5_F8_type_C"/>
    <property type="match status" value="2"/>
</dbReference>
<dbReference type="InterPro" id="IPR011050">
    <property type="entry name" value="Pectin_lyase_fold/virulence"/>
</dbReference>
<feature type="domain" description="F5/8 type C" evidence="1">
    <location>
        <begin position="374"/>
        <end position="523"/>
    </location>
</feature>
<organism evidence="2 3">
    <name type="scientific">Cohnella silvisoli</name>
    <dbReference type="NCBI Taxonomy" id="2873699"/>
    <lineage>
        <taxon>Bacteria</taxon>
        <taxon>Bacillati</taxon>
        <taxon>Bacillota</taxon>
        <taxon>Bacilli</taxon>
        <taxon>Bacillales</taxon>
        <taxon>Paenibacillaceae</taxon>
        <taxon>Cohnella</taxon>
    </lineage>
</organism>
<comment type="caution">
    <text evidence="2">The sequence shown here is derived from an EMBL/GenBank/DDBJ whole genome shotgun (WGS) entry which is preliminary data.</text>
</comment>
<dbReference type="SUPFAM" id="SSF49785">
    <property type="entry name" value="Galactose-binding domain-like"/>
    <property type="match status" value="3"/>
</dbReference>
<evidence type="ECO:0000259" key="1">
    <source>
        <dbReference type="PROSITE" id="PS50022"/>
    </source>
</evidence>
<feature type="domain" description="F5/8 type C" evidence="1">
    <location>
        <begin position="650"/>
        <end position="802"/>
    </location>
</feature>
<dbReference type="SUPFAM" id="SSF51126">
    <property type="entry name" value="Pectin lyase-like"/>
    <property type="match status" value="2"/>
</dbReference>
<dbReference type="PROSITE" id="PS50022">
    <property type="entry name" value="FA58C_3"/>
    <property type="match status" value="3"/>
</dbReference>
<protein>
    <submittedName>
        <fullName evidence="2">Discoidin domain-containing protein</fullName>
    </submittedName>
</protein>
<sequence>MKKPMSTILVCLMMAILLIPFFSIYSVQGTAVAAPPLGDSLKLIVKNDGSTGNHYLYRSFSNSSYTFQTGDYLEYDVSIDQRVAGIGGLDILTTTSQNLRDSGLTDQNGLSGHTAADLSAYAYKSVYHRKLAIPSSLTGKTVAKWFAAGEADNPLYVYAARYDNISITDGSGTVRKVVYRNAADANLNTVELNAYTSSSSLAKVVDNLDKENIGTALRLAVTNDGTVNNHYLYRSFSNQAYTFQTGDYIEYDTQLENYSAGLGGIDVTTTDSFNFRDVVWTDQNGIYGHPTSDISSLAYKDWYHRKLAVPASMIGKVAAKWMAAGENDDPNNVGIAYYDNIVVTDGNGNVKKVIFKEASDATLNTVELSAYTSASAMTTMIPTALYGIPQASSSYITGDPWLQVGGPKNVEDGSLTGYWHSRAASPNWVEIDLQGIYNIKRWAVWHSSSFNDLPAYNTRDFKLQTSLDGVTYTDAAIVTGNTAGITDLDVNVNARYVRLYITKGTQDGYDGFVRIREFEVFSSSEASISMNKPVTASSFQLGVEPANAVDGSYNYWQSNAPSPNWLRVDLGKVYKVKRWVVWNASVRGDPAAYNTRAYKLQVSSDGVNFTDVDTVTGNTAAVTDRNIEAVGRYFRLYITEGTQPGSDGFVRLVDLGLYGDLYGKDTPVTSKKIVTASSTDAGTLPSSAVDDNLSTGWRSSGTGTQSLTVDLGQKHTLDRWVVKHAGANWGNDLNNTKDFKLQVSNDGTTFTDVDTVSGNTEKATDRGFASVVGRYVRLNITQGTQTGGDGKARIQEFRVYGSPISDVPNPGVITTLYPTDDIVIASYNVTAAPYNADSTGVNDATLAIQKALDDCYATGGGVVFMPAGKYKITDSLSIPAHVTLRGDWQDPDAGTNYGTVIMANVPSSTLELPGLIRIGGSGGLKGVTIYYPNQSAASPVSYPYTIELPGRAYHVEDYMHQTVQNVTLLNSYRGISAYRSNTTAYLSVGEEYYFNNVKGTVLKQAMRLYNSADVGKVVNVKFNNSYWADAPAGFNPQSRTALDTFTRAQGKGLEIGDIEISEFYNISLHDYQIGVHVVNGSRTAGSGTFFGLDVQNSNVALKVDYLASPQVGFVFSNSTFKANQGTNPVAVQLNNNIPAPFIFNNSTIGGGAATALQLTTSSFVSLNNCTFDNWTGIYAITANNGSLTVEGSTFTPTLTSSKKAVNLSGSLSSAALLGNTFTGSSTFFYDNSSAGDVKVQHTGYTFAQHGVTGHTFKTSLPKPPNTNIYNVKTAYGAKGDAVTDDTAAIQNALNAAGTAGGGTVFLPAGQYKINTHLTVPANVELRGVEDVPHKGDAMGSVLSAYEGRRTATPDSDTAFITLSGTNSGVRGLTFYYPEQTNSISPSGTFMTYPWAIRGNASGVYAINLNFVNAYKGIDFGYTTGSADNHYISNVKGSSFKNAIAIGNSSEGWVEDTLFNAGYAVRTTLPNRIREEYVFDFIFPFTWSEQTGYLIGKTDNEHMLNNFIFGANTSYKYVAQGGSGGNVTAINNSADGAFNYIVVDATGTTGLNVVNSQTSTYFANSRHIQMNGGTAKFFNFTSAKVFYDNPGITVTGGNSVFQGIYYPGQNVITGGTTQWNSVWFQNPGGTGAQLTVSPGVTGSSISGSAGKDVLNIVNNAGSGMVLSNNIKY</sequence>
<dbReference type="InterPro" id="IPR012334">
    <property type="entry name" value="Pectin_lyas_fold"/>
</dbReference>
<dbReference type="Pfam" id="PF12708">
    <property type="entry name" value="Pect-lyase_RHGA_epim"/>
    <property type="match status" value="2"/>
</dbReference>
<reference evidence="2 3" key="1">
    <citation type="journal article" date="2023" name="Genome Announc.">
        <title>Pan-Genome Analyses of the Genus Cohnella and Proposal of the Novel Species Cohnella silvisoli sp. nov., Isolated from Forest Soil.</title>
        <authorList>
            <person name="Wang C."/>
            <person name="Mao L."/>
            <person name="Bao G."/>
            <person name="Zhu H."/>
        </authorList>
    </citation>
    <scope>NUCLEOTIDE SEQUENCE [LARGE SCALE GENOMIC DNA]</scope>
    <source>
        <strain evidence="2 3">NL03-T5-1</strain>
    </source>
</reference>
<dbReference type="Gene3D" id="2.60.120.260">
    <property type="entry name" value="Galactose-binding domain-like"/>
    <property type="match status" value="3"/>
</dbReference>
<evidence type="ECO:0000313" key="2">
    <source>
        <dbReference type="EMBL" id="MEQ4486885.1"/>
    </source>
</evidence>
<name>A0ABV1L3F7_9BACL</name>
<dbReference type="Proteomes" id="UP001493487">
    <property type="component" value="Unassembled WGS sequence"/>
</dbReference>
<keyword evidence="3" id="KW-1185">Reference proteome</keyword>